<dbReference type="GO" id="GO:0005737">
    <property type="term" value="C:cytoplasm"/>
    <property type="evidence" value="ECO:0007669"/>
    <property type="project" value="TreeGrafter"/>
</dbReference>
<dbReference type="InterPro" id="IPR004045">
    <property type="entry name" value="Glutathione_S-Trfase_N"/>
</dbReference>
<dbReference type="CDD" id="cd00299">
    <property type="entry name" value="GST_C_family"/>
    <property type="match status" value="1"/>
</dbReference>
<evidence type="ECO:0000256" key="1">
    <source>
        <dbReference type="ARBA" id="ARBA00012452"/>
    </source>
</evidence>
<dbReference type="SFLD" id="SFLDG00358">
    <property type="entry name" value="Main_(cytGST)"/>
    <property type="match status" value="1"/>
</dbReference>
<dbReference type="EC" id="2.5.1.18" evidence="1"/>
<dbReference type="SUPFAM" id="SSF47616">
    <property type="entry name" value="GST C-terminal domain-like"/>
    <property type="match status" value="1"/>
</dbReference>
<dbReference type="InterPro" id="IPR036282">
    <property type="entry name" value="Glutathione-S-Trfase_C_sf"/>
</dbReference>
<dbReference type="InterPro" id="IPR040079">
    <property type="entry name" value="Glutathione_S-Trfase"/>
</dbReference>
<dbReference type="Pfam" id="PF13417">
    <property type="entry name" value="GST_N_3"/>
    <property type="match status" value="1"/>
</dbReference>
<dbReference type="Pfam" id="PF00043">
    <property type="entry name" value="GST_C"/>
    <property type="match status" value="1"/>
</dbReference>
<dbReference type="PROSITE" id="PS50405">
    <property type="entry name" value="GST_CTER"/>
    <property type="match status" value="1"/>
</dbReference>
<protein>
    <recommendedName>
        <fullName evidence="1">glutathione transferase</fullName>
        <ecNumber evidence="1">2.5.1.18</ecNumber>
    </recommendedName>
</protein>
<dbReference type="InterPro" id="IPR010987">
    <property type="entry name" value="Glutathione-S-Trfase_C-like"/>
</dbReference>
<evidence type="ECO:0000313" key="3">
    <source>
        <dbReference type="EMBL" id="QLL62650.1"/>
    </source>
</evidence>
<evidence type="ECO:0000313" key="4">
    <source>
        <dbReference type="Proteomes" id="UP000510721"/>
    </source>
</evidence>
<organism evidence="3 4">
    <name type="scientific">Sinorhizobium mexicanum</name>
    <dbReference type="NCBI Taxonomy" id="375549"/>
    <lineage>
        <taxon>Bacteria</taxon>
        <taxon>Pseudomonadati</taxon>
        <taxon>Pseudomonadota</taxon>
        <taxon>Alphaproteobacteria</taxon>
        <taxon>Hyphomicrobiales</taxon>
        <taxon>Rhizobiaceae</taxon>
        <taxon>Sinorhizobium/Ensifer group</taxon>
        <taxon>Sinorhizobium</taxon>
    </lineage>
</organism>
<dbReference type="InterPro" id="IPR004046">
    <property type="entry name" value="GST_C"/>
</dbReference>
<dbReference type="Gene3D" id="1.20.1050.10">
    <property type="match status" value="1"/>
</dbReference>
<dbReference type="Proteomes" id="UP000510721">
    <property type="component" value="Chromosome"/>
</dbReference>
<dbReference type="EMBL" id="CP041238">
    <property type="protein sequence ID" value="QLL62650.1"/>
    <property type="molecule type" value="Genomic_DNA"/>
</dbReference>
<dbReference type="RefSeq" id="WP_180938543.1">
    <property type="nucleotide sequence ID" value="NZ_CP041238.1"/>
</dbReference>
<keyword evidence="2 3" id="KW-0808">Transferase</keyword>
<dbReference type="KEGG" id="emx:FKV68_14990"/>
<sequence>MAKPLVFGADYSVYVRTVRLTLEEKGIGYDLVSIDVFAEGGPPGDYLQRHPFGRIPAFEHDGFRLYETGAIIRYIDEAFEGPDLQPADLRRRARVNQIISMMDAYAYPVMVWGIYVERVSKPAEVGFADEARIAENLPKAATCLKAMTDLMKGAHWLTGDSLTLADLHAASIFDYFLMAPEGRALIKDHPDLASWWSRMAGRQSMRATKPAT</sequence>
<dbReference type="PROSITE" id="PS50404">
    <property type="entry name" value="GST_NTER"/>
    <property type="match status" value="1"/>
</dbReference>
<accession>A0A859QJY3</accession>
<keyword evidence="4" id="KW-1185">Reference proteome</keyword>
<dbReference type="AlphaFoldDB" id="A0A859QJY3"/>
<dbReference type="SFLD" id="SFLDS00019">
    <property type="entry name" value="Glutathione_Transferase_(cytos"/>
    <property type="match status" value="1"/>
</dbReference>
<name>A0A859QJY3_9HYPH</name>
<proteinExistence type="predicted"/>
<dbReference type="PANTHER" id="PTHR43900:SF3">
    <property type="entry name" value="GLUTATHIONE S-TRANSFERASE RHO"/>
    <property type="match status" value="1"/>
</dbReference>
<dbReference type="Gene3D" id="3.40.30.10">
    <property type="entry name" value="Glutaredoxin"/>
    <property type="match status" value="1"/>
</dbReference>
<reference evidence="3 4" key="1">
    <citation type="submission" date="2019-06" db="EMBL/GenBank/DDBJ databases">
        <title>Complete genome sequence of Ensifer mexicanus ITTG R7 isolated from nodules of Acacia angustissima (Mill.) Kuntze.</title>
        <authorList>
            <person name="Rincon-Rosales R."/>
            <person name="Rogel M.A."/>
            <person name="Guerrero G."/>
            <person name="Rincon-Molina C.I."/>
            <person name="Lopez-Lopez A."/>
            <person name="Martinez-Romero E."/>
        </authorList>
    </citation>
    <scope>NUCLEOTIDE SEQUENCE [LARGE SCALE GENOMIC DNA]</scope>
    <source>
        <strain evidence="3 4">ITTG R7</strain>
    </source>
</reference>
<dbReference type="InterPro" id="IPR036249">
    <property type="entry name" value="Thioredoxin-like_sf"/>
</dbReference>
<dbReference type="PANTHER" id="PTHR43900">
    <property type="entry name" value="GLUTATHIONE S-TRANSFERASE RHO"/>
    <property type="match status" value="1"/>
</dbReference>
<dbReference type="GO" id="GO:0004364">
    <property type="term" value="F:glutathione transferase activity"/>
    <property type="evidence" value="ECO:0007669"/>
    <property type="project" value="UniProtKB-EC"/>
</dbReference>
<evidence type="ECO:0000256" key="2">
    <source>
        <dbReference type="ARBA" id="ARBA00022679"/>
    </source>
</evidence>
<dbReference type="GO" id="GO:0043295">
    <property type="term" value="F:glutathione binding"/>
    <property type="evidence" value="ECO:0007669"/>
    <property type="project" value="TreeGrafter"/>
</dbReference>
<gene>
    <name evidence="3" type="ORF">FKV68_14990</name>
</gene>
<dbReference type="SUPFAM" id="SSF52833">
    <property type="entry name" value="Thioredoxin-like"/>
    <property type="match status" value="1"/>
</dbReference>